<evidence type="ECO:0000256" key="2">
    <source>
        <dbReference type="ARBA" id="ARBA00023125"/>
    </source>
</evidence>
<name>A0ABP0SZ94_9DINO</name>
<evidence type="ECO:0000256" key="1">
    <source>
        <dbReference type="ARBA" id="ARBA00004123"/>
    </source>
</evidence>
<evidence type="ECO:0000256" key="3">
    <source>
        <dbReference type="ARBA" id="ARBA00023242"/>
    </source>
</evidence>
<feature type="region of interest" description="Disordered" evidence="4">
    <location>
        <begin position="1"/>
        <end position="67"/>
    </location>
</feature>
<dbReference type="Proteomes" id="UP001642484">
    <property type="component" value="Unassembled WGS sequence"/>
</dbReference>
<evidence type="ECO:0008006" key="7">
    <source>
        <dbReference type="Google" id="ProtNLM"/>
    </source>
</evidence>
<dbReference type="InterPro" id="IPR012340">
    <property type="entry name" value="NA-bd_OB-fold"/>
</dbReference>
<comment type="caution">
    <text evidence="5">The sequence shown here is derived from an EMBL/GenBank/DDBJ whole genome shotgun (WGS) entry which is preliminary data.</text>
</comment>
<keyword evidence="3" id="KW-0539">Nucleus</keyword>
<gene>
    <name evidence="5" type="ORF">CCMP2556_LOCUS55018</name>
</gene>
<organism evidence="5 6">
    <name type="scientific">Durusdinium trenchii</name>
    <dbReference type="NCBI Taxonomy" id="1381693"/>
    <lineage>
        <taxon>Eukaryota</taxon>
        <taxon>Sar</taxon>
        <taxon>Alveolata</taxon>
        <taxon>Dinophyceae</taxon>
        <taxon>Suessiales</taxon>
        <taxon>Symbiodiniaceae</taxon>
        <taxon>Durusdinium</taxon>
    </lineage>
</organism>
<accession>A0ABP0SZ94</accession>
<dbReference type="SUPFAM" id="SSF50249">
    <property type="entry name" value="Nucleic acid-binding proteins"/>
    <property type="match status" value="1"/>
</dbReference>
<comment type="subcellular location">
    <subcellularLocation>
        <location evidence="1">Nucleus</location>
    </subcellularLocation>
</comment>
<proteinExistence type="predicted"/>
<dbReference type="PANTHER" id="PTHR13989">
    <property type="entry name" value="REPLICATION PROTEIN A-RELATED"/>
    <property type="match status" value="1"/>
</dbReference>
<dbReference type="InterPro" id="IPR040260">
    <property type="entry name" value="RFA2-like"/>
</dbReference>
<reference evidence="5 6" key="1">
    <citation type="submission" date="2024-02" db="EMBL/GenBank/DDBJ databases">
        <authorList>
            <person name="Chen Y."/>
            <person name="Shah S."/>
            <person name="Dougan E. K."/>
            <person name="Thang M."/>
            <person name="Chan C."/>
        </authorList>
    </citation>
    <scope>NUCLEOTIDE SEQUENCE [LARGE SCALE GENOMIC DNA]</scope>
</reference>
<evidence type="ECO:0000313" key="6">
    <source>
        <dbReference type="Proteomes" id="UP001642484"/>
    </source>
</evidence>
<feature type="region of interest" description="Disordered" evidence="4">
    <location>
        <begin position="335"/>
        <end position="364"/>
    </location>
</feature>
<dbReference type="PANTHER" id="PTHR13989:SF16">
    <property type="entry name" value="REPLICATION PROTEIN A2"/>
    <property type="match status" value="1"/>
</dbReference>
<evidence type="ECO:0000313" key="5">
    <source>
        <dbReference type="EMBL" id="CAK9117763.1"/>
    </source>
</evidence>
<evidence type="ECO:0000256" key="4">
    <source>
        <dbReference type="SAM" id="MobiDB-lite"/>
    </source>
</evidence>
<keyword evidence="2" id="KW-0238">DNA-binding</keyword>
<protein>
    <recommendedName>
        <fullName evidence="7">Replication protein A 32 kDa subunit</fullName>
    </recommendedName>
</protein>
<keyword evidence="6" id="KW-1185">Reference proteome</keyword>
<feature type="compositionally biased region" description="Gly residues" evidence="4">
    <location>
        <begin position="1"/>
        <end position="15"/>
    </location>
</feature>
<sequence length="472" mass="49855">MFGGGGFGGFGGAQGRQGSTPRLSLPLDERRLPAHSTADDPTGAMVSGGYGGSDLPLEATGNPAPSQGLAGFLNDAHPGQDAPSGGGVSGGKAVAHTLTPVTIRMLLDGVSDKRQSGNTIGPDEAIRVNGRELHMLTLVACVEKVQMQQLGMMVSLNDGTGRMECQMYAPSDSVSSGPEFQAGDYIRSEVAHKIAGQVMTGVHGHVRHWEQEYRITAARMSKIESINEISHHTVEVATVHLALTDKLVKAAGGKPGSAPQANNMRFQATPQAGQSLLPQSVHQNMQSMPQQNFQQTMPQMMPQPQQMMQQQMMPRQEMQQQQMLPQQAQQGMPMQGMQQGMHQPGMPQQAIPHQGMPQQGMQQQGMPQQGMHQIGVPQQGMQQQAMQQPAMQPQTMHAMQPQQQQGGGYGGVPGPAGVAPAASPFSMTAFSDTSAPAPGGAGGCHFGGPLRQHVLSLNGTGLGPHLGAYPTC</sequence>
<dbReference type="Gene3D" id="2.40.50.140">
    <property type="entry name" value="Nucleic acid-binding proteins"/>
    <property type="match status" value="1"/>
</dbReference>
<dbReference type="EMBL" id="CAXAMN010028805">
    <property type="protein sequence ID" value="CAK9117763.1"/>
    <property type="molecule type" value="Genomic_DNA"/>
</dbReference>